<evidence type="ECO:0000313" key="3">
    <source>
        <dbReference type="Proteomes" id="UP001165122"/>
    </source>
</evidence>
<accession>A0A9W7AAU4</accession>
<reference evidence="3" key="1">
    <citation type="journal article" date="2023" name="Commun. Biol.">
        <title>Genome analysis of Parmales, the sister group of diatoms, reveals the evolutionary specialization of diatoms from phago-mixotrophs to photoautotrophs.</title>
        <authorList>
            <person name="Ban H."/>
            <person name="Sato S."/>
            <person name="Yoshikawa S."/>
            <person name="Yamada K."/>
            <person name="Nakamura Y."/>
            <person name="Ichinomiya M."/>
            <person name="Sato N."/>
            <person name="Blanc-Mathieu R."/>
            <person name="Endo H."/>
            <person name="Kuwata A."/>
            <person name="Ogata H."/>
        </authorList>
    </citation>
    <scope>NUCLEOTIDE SEQUENCE [LARGE SCALE GENOMIC DNA]</scope>
    <source>
        <strain evidence="3">NIES 3700</strain>
    </source>
</reference>
<dbReference type="OrthoDB" id="74575at2759"/>
<name>A0A9W7AAU4_9STRA</name>
<sequence>MTLQGQDHDDREASKFDDLQEVASKDKLITKLNAKLQATKREYAAYRKKVDTKLQNKHQDVAATKPLDRFDPDVKRDADCNVLKKHTVTSNCSCSFSTSIHVPPDAFFKALTNDHASHVTNKMLYQEVVKRLSEGETVVFWSYMLDQVKSCDLTLRLKVKRSDDDEIMTRVSSVREEDVVHVHTQVEVGQVMKDSSIVTSQSTVATKAMTSTKGGFVTTSSKQGASKKLDFWSEDDKASDLFSKIATQFYKLFKKEGVIDEMLKEECVLEKGKATIAAIESSSDLKVIPSGDPLVTGKVAHVEGDIKLLTGVIESVMDGEIEELAAFECLKMSREATKNFHEKGGVKKTVEEVSSHSFYYQSLRDLKVPGFKHREWRNVIIWKKEGENKMIVCYEDTDALDKKHPRDPNVLAASARSIWEYERLPEVEGIPQIRVRLVSRVDIAGSIPTFIMNRLTKNYAKSLINMKKKFDKSLEINAGQRAGIMKKIKLQEEAGGAKALAQFKALSEEKQGSERPSRKFELADSNVQANAVGSKGWGSTSVNVRAEMEEVAAIFWDFGSRANIAISGDVESTFEEDEEGAGGFRKIVKRHQQCRVAMAVITVIVHLRVKYGRATVVARGSVSVGNAGAIEASETVAILLRRLDGGMTKLEFACEIELGFGVSQGAAKHFVERRLGEIIGVSIYFQRLVRLKEYREADGVALGNDLLWTAPSAKKRVERLKEVLTRSRAMREPAETLPWFETMMVIAVRGNLNLNKAVRTKMVCVSEKEAIRIGKNLRLALKSRKVIGAGVDQWRLQNPAVGELMDEHNLVEPMIIVISKGIVKTAVWGLMWRVTLGAVLSLGDLVKDLIVLKRFWKGGDEMMACRDATLACLTTSIVLQLMVVAIQNRKKGVLRILKETMIVVTRMKSAIDACRVASGAEKEKDTQIDPMLDMTFSKLIEIFTKSIPGIIIQTSAIISELNSGDPTSSMTYISLLVSSMTTGFVSATLSYDYDTDPKKRAFNPEFYGYVPDDARKRAALFVTMTLMSADQVLIHGILVVILGSIARSYALLYLVGNMVLYFIYKVVRGDLRHWLPLYGLTGSVI</sequence>
<evidence type="ECO:0000256" key="1">
    <source>
        <dbReference type="SAM" id="Coils"/>
    </source>
</evidence>
<dbReference type="EMBL" id="BRXW01000597">
    <property type="protein sequence ID" value="GMH68669.1"/>
    <property type="molecule type" value="Genomic_DNA"/>
</dbReference>
<dbReference type="Gene3D" id="3.30.530.20">
    <property type="match status" value="1"/>
</dbReference>
<dbReference type="Proteomes" id="UP001165122">
    <property type="component" value="Unassembled WGS sequence"/>
</dbReference>
<comment type="caution">
    <text evidence="2">The sequence shown here is derived from an EMBL/GenBank/DDBJ whole genome shotgun (WGS) entry which is preliminary data.</text>
</comment>
<feature type="coiled-coil region" evidence="1">
    <location>
        <begin position="29"/>
        <end position="56"/>
    </location>
</feature>
<organism evidence="2 3">
    <name type="scientific">Triparma laevis f. longispina</name>
    <dbReference type="NCBI Taxonomy" id="1714387"/>
    <lineage>
        <taxon>Eukaryota</taxon>
        <taxon>Sar</taxon>
        <taxon>Stramenopiles</taxon>
        <taxon>Ochrophyta</taxon>
        <taxon>Bolidophyceae</taxon>
        <taxon>Parmales</taxon>
        <taxon>Triparmaceae</taxon>
        <taxon>Triparma</taxon>
    </lineage>
</organism>
<dbReference type="AlphaFoldDB" id="A0A9W7AAU4"/>
<proteinExistence type="predicted"/>
<dbReference type="InterPro" id="IPR023393">
    <property type="entry name" value="START-like_dom_sf"/>
</dbReference>
<keyword evidence="3" id="KW-1185">Reference proteome</keyword>
<keyword evidence="1" id="KW-0175">Coiled coil</keyword>
<evidence type="ECO:0000313" key="2">
    <source>
        <dbReference type="EMBL" id="GMH68669.1"/>
    </source>
</evidence>
<gene>
    <name evidence="2" type="ORF">TrLO_g12897</name>
</gene>
<protein>
    <submittedName>
        <fullName evidence="2">Uncharacterized protein</fullName>
    </submittedName>
</protein>
<dbReference type="SUPFAM" id="SSF55961">
    <property type="entry name" value="Bet v1-like"/>
    <property type="match status" value="1"/>
</dbReference>